<dbReference type="OrthoDB" id="639802at2"/>
<dbReference type="EMBL" id="CP032869">
    <property type="protein sequence ID" value="AYL95686.1"/>
    <property type="molecule type" value="Genomic_DNA"/>
</dbReference>
<reference evidence="3 4" key="1">
    <citation type="submission" date="2018-10" db="EMBL/GenBank/DDBJ databases">
        <title>Genome sequencing of Mucilaginibacter sp. HYN0043.</title>
        <authorList>
            <person name="Kim M."/>
            <person name="Yi H."/>
        </authorList>
    </citation>
    <scope>NUCLEOTIDE SEQUENCE [LARGE SCALE GENOMIC DNA]</scope>
    <source>
        <strain evidence="3 4">HYN0043</strain>
    </source>
</reference>
<evidence type="ECO:0000313" key="4">
    <source>
        <dbReference type="Proteomes" id="UP000270046"/>
    </source>
</evidence>
<name>A0A494VKJ2_9SPHI</name>
<organism evidence="3 4">
    <name type="scientific">Mucilaginibacter celer</name>
    <dbReference type="NCBI Taxonomy" id="2305508"/>
    <lineage>
        <taxon>Bacteria</taxon>
        <taxon>Pseudomonadati</taxon>
        <taxon>Bacteroidota</taxon>
        <taxon>Sphingobacteriia</taxon>
        <taxon>Sphingobacteriales</taxon>
        <taxon>Sphingobacteriaceae</taxon>
        <taxon>Mucilaginibacter</taxon>
    </lineage>
</organism>
<accession>A0A494VKJ2</accession>
<dbReference type="KEGG" id="muh:HYN43_010470"/>
<dbReference type="Proteomes" id="UP000270046">
    <property type="component" value="Chromosome"/>
</dbReference>
<keyword evidence="2" id="KW-0472">Membrane</keyword>
<feature type="transmembrane region" description="Helical" evidence="2">
    <location>
        <begin position="118"/>
        <end position="136"/>
    </location>
</feature>
<evidence type="ECO:0000313" key="3">
    <source>
        <dbReference type="EMBL" id="AYL95686.1"/>
    </source>
</evidence>
<protein>
    <submittedName>
        <fullName evidence="3">Uncharacterized protein</fullName>
    </submittedName>
</protein>
<gene>
    <name evidence="3" type="ORF">HYN43_010470</name>
</gene>
<keyword evidence="2" id="KW-1133">Transmembrane helix</keyword>
<evidence type="ECO:0000256" key="1">
    <source>
        <dbReference type="SAM" id="MobiDB-lite"/>
    </source>
</evidence>
<feature type="region of interest" description="Disordered" evidence="1">
    <location>
        <begin position="94"/>
        <end position="113"/>
    </location>
</feature>
<keyword evidence="2" id="KW-0812">Transmembrane</keyword>
<proteinExistence type="predicted"/>
<evidence type="ECO:0000256" key="2">
    <source>
        <dbReference type="SAM" id="Phobius"/>
    </source>
</evidence>
<sequence>MDMPVQDLLIAELIKQYQTFTGWGDSDSWTNQDFINLSDKIQEKTGASISHVTLKRIWGKVKYNSLPNTYTMDTLVQFLGYENYRVFSSQFAAPQQLPGDEQPPVSNKQRKKRSLSKPLTLGILTLAVLLLVIIIASRVEHPKPAPVIRDSDYSFNSKTVVTSGLPNTVVFNYDARKAPYDSVAIQQSWDRHLRVNVSKNGHQHTSIYYFPDFYFAKLIVGGRIVKQHELLIKSNGWLPVVERDPVPVYYKKEDAIADGKLSLPQQRIEERNINMQPNPPHVIYTNVDDFGEIYSDDFTFETAIKNNYNEGAAACQQSTVYILCKGTAMWIPFGTKGCVSNLDMYFAGYQVSGKQTDLSMFGVDFGDYIPLKITSHAGKAKVFVNNKLVYTIDKKIDRAKIIGVLYRFEGTGAVDYVRLKNDKVNYDEEF</sequence>
<dbReference type="AlphaFoldDB" id="A0A494VKJ2"/>
<keyword evidence="4" id="KW-1185">Reference proteome</keyword>